<keyword evidence="2" id="KW-1185">Reference proteome</keyword>
<sequence>MEHLQDRVVDVKSVKELCKSWYPDEFNSAPISNESNTQVIERVRENIEELKYYKATLCNAVNTFLDPLGNTVC</sequence>
<comment type="caution">
    <text evidence="1">The sequence shown here is derived from an EMBL/GenBank/DDBJ whole genome shotgun (WGS) entry which is preliminary data.</text>
</comment>
<evidence type="ECO:0000313" key="2">
    <source>
        <dbReference type="Proteomes" id="UP000324222"/>
    </source>
</evidence>
<dbReference type="EMBL" id="VSRR010015145">
    <property type="protein sequence ID" value="MPC57862.1"/>
    <property type="molecule type" value="Genomic_DNA"/>
</dbReference>
<reference evidence="1 2" key="1">
    <citation type="submission" date="2019-05" db="EMBL/GenBank/DDBJ databases">
        <title>Another draft genome of Portunus trituberculatus and its Hox gene families provides insights of decapod evolution.</title>
        <authorList>
            <person name="Jeong J.-H."/>
            <person name="Song I."/>
            <person name="Kim S."/>
            <person name="Choi T."/>
            <person name="Kim D."/>
            <person name="Ryu S."/>
            <person name="Kim W."/>
        </authorList>
    </citation>
    <scope>NUCLEOTIDE SEQUENCE [LARGE SCALE GENOMIC DNA]</scope>
    <source>
        <tissue evidence="1">Muscle</tissue>
    </source>
</reference>
<dbReference type="InterPro" id="IPR036397">
    <property type="entry name" value="RNaseH_sf"/>
</dbReference>
<evidence type="ECO:0000313" key="1">
    <source>
        <dbReference type="EMBL" id="MPC57862.1"/>
    </source>
</evidence>
<name>A0A5B7GG01_PORTR</name>
<dbReference type="Gene3D" id="3.30.420.10">
    <property type="entry name" value="Ribonuclease H-like superfamily/Ribonuclease H"/>
    <property type="match status" value="1"/>
</dbReference>
<dbReference type="Proteomes" id="UP000324222">
    <property type="component" value="Unassembled WGS sequence"/>
</dbReference>
<dbReference type="GO" id="GO:0003676">
    <property type="term" value="F:nucleic acid binding"/>
    <property type="evidence" value="ECO:0007669"/>
    <property type="project" value="InterPro"/>
</dbReference>
<dbReference type="OrthoDB" id="270189at2759"/>
<accession>A0A5B7GG01</accession>
<dbReference type="AlphaFoldDB" id="A0A5B7GG01"/>
<proteinExistence type="predicted"/>
<gene>
    <name evidence="1" type="primary">REXO2_2</name>
    <name evidence="1" type="ORF">E2C01_051851</name>
</gene>
<protein>
    <submittedName>
        <fullName evidence="1">Oligoribonuclease, mitochondrial</fullName>
    </submittedName>
</protein>
<organism evidence="1 2">
    <name type="scientific">Portunus trituberculatus</name>
    <name type="common">Swimming crab</name>
    <name type="synonym">Neptunus trituberculatus</name>
    <dbReference type="NCBI Taxonomy" id="210409"/>
    <lineage>
        <taxon>Eukaryota</taxon>
        <taxon>Metazoa</taxon>
        <taxon>Ecdysozoa</taxon>
        <taxon>Arthropoda</taxon>
        <taxon>Crustacea</taxon>
        <taxon>Multicrustacea</taxon>
        <taxon>Malacostraca</taxon>
        <taxon>Eumalacostraca</taxon>
        <taxon>Eucarida</taxon>
        <taxon>Decapoda</taxon>
        <taxon>Pleocyemata</taxon>
        <taxon>Brachyura</taxon>
        <taxon>Eubrachyura</taxon>
        <taxon>Portunoidea</taxon>
        <taxon>Portunidae</taxon>
        <taxon>Portuninae</taxon>
        <taxon>Portunus</taxon>
    </lineage>
</organism>